<dbReference type="Proteomes" id="UP001054945">
    <property type="component" value="Unassembled WGS sequence"/>
</dbReference>
<protein>
    <submittedName>
        <fullName evidence="1">Uncharacterized protein</fullName>
    </submittedName>
</protein>
<name>A0AAV4M9E6_CAEEX</name>
<organism evidence="1 2">
    <name type="scientific">Caerostris extrusa</name>
    <name type="common">Bark spider</name>
    <name type="synonym">Caerostris bankana</name>
    <dbReference type="NCBI Taxonomy" id="172846"/>
    <lineage>
        <taxon>Eukaryota</taxon>
        <taxon>Metazoa</taxon>
        <taxon>Ecdysozoa</taxon>
        <taxon>Arthropoda</taxon>
        <taxon>Chelicerata</taxon>
        <taxon>Arachnida</taxon>
        <taxon>Araneae</taxon>
        <taxon>Araneomorphae</taxon>
        <taxon>Entelegynae</taxon>
        <taxon>Araneoidea</taxon>
        <taxon>Araneidae</taxon>
        <taxon>Caerostris</taxon>
    </lineage>
</organism>
<accession>A0AAV4M9E6</accession>
<keyword evidence="2" id="KW-1185">Reference proteome</keyword>
<reference evidence="1 2" key="1">
    <citation type="submission" date="2021-06" db="EMBL/GenBank/DDBJ databases">
        <title>Caerostris extrusa draft genome.</title>
        <authorList>
            <person name="Kono N."/>
            <person name="Arakawa K."/>
        </authorList>
    </citation>
    <scope>NUCLEOTIDE SEQUENCE [LARGE SCALE GENOMIC DNA]</scope>
</reference>
<comment type="caution">
    <text evidence="1">The sequence shown here is derived from an EMBL/GenBank/DDBJ whole genome shotgun (WGS) entry which is preliminary data.</text>
</comment>
<gene>
    <name evidence="1" type="ORF">CEXT_264011</name>
</gene>
<sequence>MHRTLMIIHVPGYYMEQQSWRIALKRVKYLPTPPEPAELVGEHRPCQRANSLNLYSRRSTTRTLQINMHRTLMIIHVPGYYMEQQFWRIFPTLILTHPVPNISDNSRSGNNIQETVLASRFFFLALFYLRCCPTTSSQSSSPGATLYPKNIILSHIHHPSMVLGLEYDVIAQFYDTHGYITPSSDYARQVFGELEETG</sequence>
<evidence type="ECO:0000313" key="2">
    <source>
        <dbReference type="Proteomes" id="UP001054945"/>
    </source>
</evidence>
<proteinExistence type="predicted"/>
<dbReference type="EMBL" id="BPLR01019488">
    <property type="protein sequence ID" value="GIX68397.1"/>
    <property type="molecule type" value="Genomic_DNA"/>
</dbReference>
<evidence type="ECO:0000313" key="1">
    <source>
        <dbReference type="EMBL" id="GIX68397.1"/>
    </source>
</evidence>
<dbReference type="AlphaFoldDB" id="A0AAV4M9E6"/>